<reference evidence="4 5" key="1">
    <citation type="submission" date="2018-08" db="EMBL/GenBank/DDBJ databases">
        <title>Genomic Encyclopedia of Type Strains, Phase III (KMG-III): the genomes of soil and plant-associated and newly described type strains.</title>
        <authorList>
            <person name="Whitman W."/>
        </authorList>
    </citation>
    <scope>NUCLEOTIDE SEQUENCE [LARGE SCALE GENOMIC DNA]</scope>
    <source>
        <strain evidence="4 5">325-5</strain>
    </source>
</reference>
<dbReference type="RefSeq" id="WP_115877613.1">
    <property type="nucleotide sequence ID" value="NZ_QTTQ01000009.1"/>
</dbReference>
<name>A0A3D9RYI7_9FLAO</name>
<feature type="domain" description="Secretion system C-terminal sorting" evidence="3">
    <location>
        <begin position="44"/>
        <end position="118"/>
    </location>
</feature>
<protein>
    <submittedName>
        <fullName evidence="4">Putative secreted protein (Por secretion system target)</fullName>
    </submittedName>
</protein>
<evidence type="ECO:0000259" key="3">
    <source>
        <dbReference type="Pfam" id="PF18962"/>
    </source>
</evidence>
<evidence type="ECO:0000256" key="2">
    <source>
        <dbReference type="SAM" id="SignalP"/>
    </source>
</evidence>
<gene>
    <name evidence="4" type="ORF">BX611_0186</name>
</gene>
<accession>A0A3D9RYI7</accession>
<feature type="signal peptide" evidence="2">
    <location>
        <begin position="1"/>
        <end position="18"/>
    </location>
</feature>
<dbReference type="InterPro" id="IPR026444">
    <property type="entry name" value="Secre_tail"/>
</dbReference>
<sequence>MKKLLLITFLLLFTFSFAQQKEKDSSVIKKNEPTTTLLSVSASPNPLTIKTRISFRSTKEQLVEITVKNLIGKTVYGTRINAKIGINSIPFNRDDLTNGMYIYSLQSDTEIVSKRLVIR</sequence>
<dbReference type="EMBL" id="QTTQ01000009">
    <property type="protein sequence ID" value="REE82911.1"/>
    <property type="molecule type" value="Genomic_DNA"/>
</dbReference>
<comment type="caution">
    <text evidence="4">The sequence shown here is derived from an EMBL/GenBank/DDBJ whole genome shotgun (WGS) entry which is preliminary data.</text>
</comment>
<organism evidence="4 5">
    <name type="scientific">Lutibacter oceani</name>
    <dbReference type="NCBI Taxonomy" id="1853311"/>
    <lineage>
        <taxon>Bacteria</taxon>
        <taxon>Pseudomonadati</taxon>
        <taxon>Bacteroidota</taxon>
        <taxon>Flavobacteriia</taxon>
        <taxon>Flavobacteriales</taxon>
        <taxon>Flavobacteriaceae</taxon>
        <taxon>Lutibacter</taxon>
    </lineage>
</organism>
<keyword evidence="5" id="KW-1185">Reference proteome</keyword>
<dbReference type="Pfam" id="PF18962">
    <property type="entry name" value="Por_Secre_tail"/>
    <property type="match status" value="1"/>
</dbReference>
<dbReference type="NCBIfam" id="TIGR04183">
    <property type="entry name" value="Por_Secre_tail"/>
    <property type="match status" value="1"/>
</dbReference>
<keyword evidence="1 2" id="KW-0732">Signal</keyword>
<evidence type="ECO:0000313" key="4">
    <source>
        <dbReference type="EMBL" id="REE82911.1"/>
    </source>
</evidence>
<dbReference type="Proteomes" id="UP000256429">
    <property type="component" value="Unassembled WGS sequence"/>
</dbReference>
<dbReference type="OrthoDB" id="1449234at2"/>
<dbReference type="AlphaFoldDB" id="A0A3D9RYI7"/>
<proteinExistence type="predicted"/>
<feature type="chain" id="PRO_5017770120" evidence="2">
    <location>
        <begin position="19"/>
        <end position="119"/>
    </location>
</feature>
<evidence type="ECO:0000256" key="1">
    <source>
        <dbReference type="ARBA" id="ARBA00022729"/>
    </source>
</evidence>
<evidence type="ECO:0000313" key="5">
    <source>
        <dbReference type="Proteomes" id="UP000256429"/>
    </source>
</evidence>